<dbReference type="Pfam" id="PF01429">
    <property type="entry name" value="MBD"/>
    <property type="match status" value="1"/>
</dbReference>
<dbReference type="EMBL" id="JALLPJ020000753">
    <property type="protein sequence ID" value="KAL3783731.1"/>
    <property type="molecule type" value="Genomic_DNA"/>
</dbReference>
<dbReference type="AlphaFoldDB" id="A0ABD3P7B3"/>
<feature type="region of interest" description="Disordered" evidence="1">
    <location>
        <begin position="402"/>
        <end position="446"/>
    </location>
</feature>
<dbReference type="SUPFAM" id="SSF54171">
    <property type="entry name" value="DNA-binding domain"/>
    <property type="match status" value="1"/>
</dbReference>
<proteinExistence type="predicted"/>
<keyword evidence="4" id="KW-1185">Reference proteome</keyword>
<organism evidence="3 4">
    <name type="scientific">Cyclotella atomus</name>
    <dbReference type="NCBI Taxonomy" id="382360"/>
    <lineage>
        <taxon>Eukaryota</taxon>
        <taxon>Sar</taxon>
        <taxon>Stramenopiles</taxon>
        <taxon>Ochrophyta</taxon>
        <taxon>Bacillariophyta</taxon>
        <taxon>Coscinodiscophyceae</taxon>
        <taxon>Thalassiosirophycidae</taxon>
        <taxon>Stephanodiscales</taxon>
        <taxon>Stephanodiscaceae</taxon>
        <taxon>Cyclotella</taxon>
    </lineage>
</organism>
<evidence type="ECO:0000256" key="1">
    <source>
        <dbReference type="SAM" id="MobiDB-lite"/>
    </source>
</evidence>
<evidence type="ECO:0000259" key="2">
    <source>
        <dbReference type="PROSITE" id="PS50982"/>
    </source>
</evidence>
<accession>A0ABD3P7B3</accession>
<comment type="caution">
    <text evidence="3">The sequence shown here is derived from an EMBL/GenBank/DDBJ whole genome shotgun (WGS) entry which is preliminary data.</text>
</comment>
<dbReference type="Gene3D" id="3.30.890.10">
    <property type="entry name" value="Methyl-cpg-binding Protein 2, Chain A"/>
    <property type="match status" value="1"/>
</dbReference>
<name>A0ABD3P7B3_9STRA</name>
<feature type="compositionally biased region" description="Basic residues" evidence="1">
    <location>
        <begin position="404"/>
        <end position="415"/>
    </location>
</feature>
<dbReference type="Proteomes" id="UP001530400">
    <property type="component" value="Unassembled WGS sequence"/>
</dbReference>
<protein>
    <recommendedName>
        <fullName evidence="2">MBD domain-containing protein</fullName>
    </recommendedName>
</protein>
<feature type="compositionally biased region" description="Basic and acidic residues" evidence="1">
    <location>
        <begin position="93"/>
        <end position="103"/>
    </location>
</feature>
<sequence>MPSFKQVPIAEAVSLPDAPAAMETVKTQITPRKKPAETAASVDEGTDDPPIEQTVTDETMDEAKLIGYTKETRDDNDGKETLATEAACIGLERTRKSNDDEQKNSNIDVQNQHDTAVTLKRCIDEVSEDEPVNPHDLDSINHDILARLMAAPFHARAMHKLYTYKENKDWDVTLPQLNIPIISQKRCIEVMKKHKVEEKDLAKKLSPWRTLSQHNKAVPKSPQNTLLQQNLLNDPQFHQQNQYRQTAPPIPQANSFPLQLFNQSHAPNMSSNHNSTLKSNLPNAQHNQHFSQPHASVPTASNSYTPVAGFPYPRFFPPAFNNGYMNNFQMYQLAQAQNAARNAAAPIPQATASARTLLNKSNTQLVAKLPVAFGFQLNNDMSRVLAQQATQTLSDLGKNALKSAKSKSGKAKTPRKSPSTTPHRSPRMSPAQVPTAEQKKNGLPEGWTAKTFQRAGGDTAGQTDTYFYSPVTNIKFRSKNKIKIFVEIVEEVGGDEKRAFKLFKERGHRV</sequence>
<evidence type="ECO:0000313" key="3">
    <source>
        <dbReference type="EMBL" id="KAL3783731.1"/>
    </source>
</evidence>
<feature type="region of interest" description="Disordered" evidence="1">
    <location>
        <begin position="93"/>
        <end position="112"/>
    </location>
</feature>
<gene>
    <name evidence="3" type="ORF">ACHAWO_008379</name>
</gene>
<dbReference type="InterPro" id="IPR001739">
    <property type="entry name" value="Methyl_CpG_DNA-bd"/>
</dbReference>
<reference evidence="3 4" key="1">
    <citation type="submission" date="2024-10" db="EMBL/GenBank/DDBJ databases">
        <title>Updated reference genomes for cyclostephanoid diatoms.</title>
        <authorList>
            <person name="Roberts W.R."/>
            <person name="Alverson A.J."/>
        </authorList>
    </citation>
    <scope>NUCLEOTIDE SEQUENCE [LARGE SCALE GENOMIC DNA]</scope>
    <source>
        <strain evidence="3 4">AJA010-31</strain>
    </source>
</reference>
<feature type="region of interest" description="Disordered" evidence="1">
    <location>
        <begin position="25"/>
        <end position="54"/>
    </location>
</feature>
<dbReference type="InterPro" id="IPR016177">
    <property type="entry name" value="DNA-bd_dom_sf"/>
</dbReference>
<feature type="domain" description="MBD" evidence="2">
    <location>
        <begin position="433"/>
        <end position="507"/>
    </location>
</feature>
<evidence type="ECO:0000313" key="4">
    <source>
        <dbReference type="Proteomes" id="UP001530400"/>
    </source>
</evidence>
<dbReference type="PROSITE" id="PS50982">
    <property type="entry name" value="MBD"/>
    <property type="match status" value="1"/>
</dbReference>